<dbReference type="PANTHER" id="PTHR48146">
    <property type="entry name" value="K-STIMULATED PYROPHOSPHATE-ENERGIZED SODIUM PUMP PROTEIN"/>
    <property type="match status" value="1"/>
</dbReference>
<dbReference type="AlphaFoldDB" id="A0AAW1P7F5"/>
<proteinExistence type="predicted"/>
<evidence type="ECO:0008006" key="3">
    <source>
        <dbReference type="Google" id="ProtNLM"/>
    </source>
</evidence>
<dbReference type="PANTHER" id="PTHR48146:SF2">
    <property type="entry name" value="K-STIMULATED PYROPHOSPHATE-ENERGIZED SODIUM PUMP PROTEIN"/>
    <property type="match status" value="1"/>
</dbReference>
<protein>
    <recommendedName>
        <fullName evidence="3">Pex N-terminal domain-containing protein</fullName>
    </recommendedName>
</protein>
<organism evidence="1 2">
    <name type="scientific">Symbiochloris irregularis</name>
    <dbReference type="NCBI Taxonomy" id="706552"/>
    <lineage>
        <taxon>Eukaryota</taxon>
        <taxon>Viridiplantae</taxon>
        <taxon>Chlorophyta</taxon>
        <taxon>core chlorophytes</taxon>
        <taxon>Trebouxiophyceae</taxon>
        <taxon>Trebouxiales</taxon>
        <taxon>Trebouxiaceae</taxon>
        <taxon>Symbiochloris</taxon>
    </lineage>
</organism>
<sequence length="323" mass="36450">MTHAIQEKLSREVLRKLRLATEAEDKDDREIICGEVFADVTGSLDDLAREKLGIDRDCRFYEILAPYFHKTWDAAEALLYVCRRLWGQPYIAPVYTLLLHRWLLLHKDAGGQLQRQKHVNVLVSGARQLIWGDVHSSAPNFRPLYDFLAREIVLATDRSHLPTLPGPSWVGLLTIVAAFLPFYYPAEELAAAIDHFPGPDQRHARHRLSNGHRGEGADMLVGELADTLRQMRTEASLLRYLKALLALQRSTFLTHTRRITRIRLQAELYSLTSRGGPRYLPRSVNAAAFQVLGALFPAGHRSRSPESPLATVGPLEAHVRGDC</sequence>
<reference evidence="1 2" key="1">
    <citation type="journal article" date="2024" name="Nat. Commun.">
        <title>Phylogenomics reveals the evolutionary origins of lichenization in chlorophyte algae.</title>
        <authorList>
            <person name="Puginier C."/>
            <person name="Libourel C."/>
            <person name="Otte J."/>
            <person name="Skaloud P."/>
            <person name="Haon M."/>
            <person name="Grisel S."/>
            <person name="Petersen M."/>
            <person name="Berrin J.G."/>
            <person name="Delaux P.M."/>
            <person name="Dal Grande F."/>
            <person name="Keller J."/>
        </authorList>
    </citation>
    <scope>NUCLEOTIDE SEQUENCE [LARGE SCALE GENOMIC DNA]</scope>
    <source>
        <strain evidence="1 2">SAG 2036</strain>
    </source>
</reference>
<evidence type="ECO:0000313" key="2">
    <source>
        <dbReference type="Proteomes" id="UP001465755"/>
    </source>
</evidence>
<keyword evidence="2" id="KW-1185">Reference proteome</keyword>
<accession>A0AAW1P7F5</accession>
<dbReference type="Proteomes" id="UP001465755">
    <property type="component" value="Unassembled WGS sequence"/>
</dbReference>
<dbReference type="EMBL" id="JALJOQ010000042">
    <property type="protein sequence ID" value="KAK9805743.1"/>
    <property type="molecule type" value="Genomic_DNA"/>
</dbReference>
<evidence type="ECO:0000313" key="1">
    <source>
        <dbReference type="EMBL" id="KAK9805743.1"/>
    </source>
</evidence>
<name>A0AAW1P7F5_9CHLO</name>
<comment type="caution">
    <text evidence="1">The sequence shown here is derived from an EMBL/GenBank/DDBJ whole genome shotgun (WGS) entry which is preliminary data.</text>
</comment>
<gene>
    <name evidence="1" type="ORF">WJX73_004906</name>
</gene>